<dbReference type="KEGG" id="mbry:B1812_04020"/>
<keyword evidence="1" id="KW-0812">Transmembrane</keyword>
<reference evidence="2 3" key="1">
    <citation type="submission" date="2017-02" db="EMBL/GenBank/DDBJ databases">
        <authorList>
            <person name="Peterson S.W."/>
        </authorList>
    </citation>
    <scope>NUCLEOTIDE SEQUENCE [LARGE SCALE GENOMIC DNA]</scope>
    <source>
        <strain evidence="2 3">S285</strain>
    </source>
</reference>
<proteinExistence type="predicted"/>
<evidence type="ECO:0000256" key="1">
    <source>
        <dbReference type="SAM" id="Phobius"/>
    </source>
</evidence>
<keyword evidence="1" id="KW-0472">Membrane</keyword>
<organism evidence="2 3">
    <name type="scientific">Methylocystis bryophila</name>
    <dbReference type="NCBI Taxonomy" id="655015"/>
    <lineage>
        <taxon>Bacteria</taxon>
        <taxon>Pseudomonadati</taxon>
        <taxon>Pseudomonadota</taxon>
        <taxon>Alphaproteobacteria</taxon>
        <taxon>Hyphomicrobiales</taxon>
        <taxon>Methylocystaceae</taxon>
        <taxon>Methylocystis</taxon>
    </lineage>
</organism>
<dbReference type="AlphaFoldDB" id="A0A1W6MS14"/>
<evidence type="ECO:0000313" key="3">
    <source>
        <dbReference type="Proteomes" id="UP000193978"/>
    </source>
</evidence>
<keyword evidence="1" id="KW-1133">Transmembrane helix</keyword>
<name>A0A1W6MS14_9HYPH</name>
<evidence type="ECO:0000313" key="2">
    <source>
        <dbReference type="EMBL" id="ARN80384.1"/>
    </source>
</evidence>
<dbReference type="STRING" id="655015.B1812_04020"/>
<dbReference type="RefSeq" id="WP_085770450.1">
    <property type="nucleotide sequence ID" value="NZ_AP027149.1"/>
</dbReference>
<feature type="transmembrane region" description="Helical" evidence="1">
    <location>
        <begin position="34"/>
        <end position="51"/>
    </location>
</feature>
<gene>
    <name evidence="2" type="ORF">B1812_04020</name>
</gene>
<keyword evidence="3" id="KW-1185">Reference proteome</keyword>
<dbReference type="Proteomes" id="UP000193978">
    <property type="component" value="Chromosome"/>
</dbReference>
<accession>A0A1W6MS14</accession>
<protein>
    <submittedName>
        <fullName evidence="2">Uncharacterized protein</fullName>
    </submittedName>
</protein>
<sequence length="112" mass="12314">MTDESEIWPTGVHSSAPSERFAAFSFARLKLSRPAQVAVVVYATMLVLLLANPRALVDWIADLPQNAITETARSAAEKIAEVSSRLGLSEPYGAAREAFLRSGWIKRDRGQR</sequence>
<dbReference type="EMBL" id="CP019948">
    <property type="protein sequence ID" value="ARN80384.1"/>
    <property type="molecule type" value="Genomic_DNA"/>
</dbReference>